<evidence type="ECO:0000256" key="10">
    <source>
        <dbReference type="ARBA" id="ARBA00022917"/>
    </source>
</evidence>
<dbReference type="InterPro" id="IPR004154">
    <property type="entry name" value="Anticodon-bd"/>
</dbReference>
<dbReference type="SUPFAM" id="SSF81271">
    <property type="entry name" value="TGS-like"/>
    <property type="match status" value="1"/>
</dbReference>
<dbReference type="Proteomes" id="UP001279642">
    <property type="component" value="Unassembled WGS sequence"/>
</dbReference>
<dbReference type="InterPro" id="IPR012947">
    <property type="entry name" value="tRNA_SAD"/>
</dbReference>
<dbReference type="NCBIfam" id="TIGR00418">
    <property type="entry name" value="thrS"/>
    <property type="match status" value="1"/>
</dbReference>
<dbReference type="HAMAP" id="MF_00184">
    <property type="entry name" value="Thr_tRNA_synth"/>
    <property type="match status" value="1"/>
</dbReference>
<evidence type="ECO:0000256" key="9">
    <source>
        <dbReference type="ARBA" id="ARBA00022884"/>
    </source>
</evidence>
<reference evidence="16 17" key="1">
    <citation type="journal article" date="2016" name="Antonie Van Leeuwenhoek">
        <title>Dongia soli sp. nov., isolated from soil from Dokdo, Korea.</title>
        <authorList>
            <person name="Kim D.U."/>
            <person name="Lee H."/>
            <person name="Kim H."/>
            <person name="Kim S.G."/>
            <person name="Ka J.O."/>
        </authorList>
    </citation>
    <scope>NUCLEOTIDE SEQUENCE [LARGE SCALE GENOMIC DNA]</scope>
    <source>
        <strain evidence="16 17">D78</strain>
    </source>
</reference>
<keyword evidence="6 13" id="KW-0547">Nucleotide-binding</keyword>
<dbReference type="InterPro" id="IPR004095">
    <property type="entry name" value="TGS"/>
</dbReference>
<dbReference type="Pfam" id="PF07973">
    <property type="entry name" value="tRNA_SAD"/>
    <property type="match status" value="1"/>
</dbReference>
<organism evidence="16 17">
    <name type="scientific">Dongia soli</name>
    <dbReference type="NCBI Taxonomy" id="600628"/>
    <lineage>
        <taxon>Bacteria</taxon>
        <taxon>Pseudomonadati</taxon>
        <taxon>Pseudomonadota</taxon>
        <taxon>Alphaproteobacteria</taxon>
        <taxon>Rhodospirillales</taxon>
        <taxon>Dongiaceae</taxon>
        <taxon>Dongia</taxon>
    </lineage>
</organism>
<keyword evidence="7 13" id="KW-0862">Zinc</keyword>
<evidence type="ECO:0000259" key="15">
    <source>
        <dbReference type="PROSITE" id="PS51880"/>
    </source>
</evidence>
<keyword evidence="2 13" id="KW-0963">Cytoplasm</keyword>
<dbReference type="PROSITE" id="PS50862">
    <property type="entry name" value="AA_TRNA_LIGASE_II"/>
    <property type="match status" value="1"/>
</dbReference>
<evidence type="ECO:0000256" key="8">
    <source>
        <dbReference type="ARBA" id="ARBA00022840"/>
    </source>
</evidence>
<evidence type="ECO:0000256" key="12">
    <source>
        <dbReference type="ARBA" id="ARBA00049515"/>
    </source>
</evidence>
<keyword evidence="9 13" id="KW-0694">RNA-binding</keyword>
<accession>A0ABU5E9C6</accession>
<keyword evidence="10 13" id="KW-0648">Protein biosynthesis</keyword>
<dbReference type="InterPro" id="IPR033728">
    <property type="entry name" value="ThrRS_core"/>
</dbReference>
<dbReference type="CDD" id="cd00771">
    <property type="entry name" value="ThrRS_core"/>
    <property type="match status" value="1"/>
</dbReference>
<dbReference type="InterPro" id="IPR002314">
    <property type="entry name" value="aa-tRNA-synt_IIb"/>
</dbReference>
<evidence type="ECO:0000256" key="6">
    <source>
        <dbReference type="ARBA" id="ARBA00022741"/>
    </source>
</evidence>
<dbReference type="Gene3D" id="3.30.930.10">
    <property type="entry name" value="Bira Bifunctional Protein, Domain 2"/>
    <property type="match status" value="1"/>
</dbReference>
<dbReference type="RefSeq" id="WP_320507184.1">
    <property type="nucleotide sequence ID" value="NZ_JAXCLW010000001.1"/>
</dbReference>
<feature type="binding site" evidence="13">
    <location>
        <position position="512"/>
    </location>
    <ligand>
        <name>Zn(2+)</name>
        <dbReference type="ChEBI" id="CHEBI:29105"/>
        <note>catalytic</note>
    </ligand>
</feature>
<evidence type="ECO:0000256" key="2">
    <source>
        <dbReference type="ARBA" id="ARBA00022490"/>
    </source>
</evidence>
<comment type="caution">
    <text evidence="13">Lacks conserved residue(s) required for the propagation of feature annotation.</text>
</comment>
<dbReference type="InterPro" id="IPR018163">
    <property type="entry name" value="Thr/Ala-tRNA-synth_IIc_edit"/>
</dbReference>
<dbReference type="Pfam" id="PF00587">
    <property type="entry name" value="tRNA-synt_2b"/>
    <property type="match status" value="1"/>
</dbReference>
<dbReference type="SUPFAM" id="SSF52954">
    <property type="entry name" value="Class II aaRS ABD-related"/>
    <property type="match status" value="1"/>
</dbReference>
<proteinExistence type="inferred from homology"/>
<comment type="caution">
    <text evidence="16">The sequence shown here is derived from an EMBL/GenBank/DDBJ whole genome shotgun (WGS) entry which is preliminary data.</text>
</comment>
<evidence type="ECO:0000256" key="7">
    <source>
        <dbReference type="ARBA" id="ARBA00022833"/>
    </source>
</evidence>
<comment type="catalytic activity">
    <reaction evidence="12 13">
        <text>tRNA(Thr) + L-threonine + ATP = L-threonyl-tRNA(Thr) + AMP + diphosphate + H(+)</text>
        <dbReference type="Rhea" id="RHEA:24624"/>
        <dbReference type="Rhea" id="RHEA-COMP:9670"/>
        <dbReference type="Rhea" id="RHEA-COMP:9704"/>
        <dbReference type="ChEBI" id="CHEBI:15378"/>
        <dbReference type="ChEBI" id="CHEBI:30616"/>
        <dbReference type="ChEBI" id="CHEBI:33019"/>
        <dbReference type="ChEBI" id="CHEBI:57926"/>
        <dbReference type="ChEBI" id="CHEBI:78442"/>
        <dbReference type="ChEBI" id="CHEBI:78534"/>
        <dbReference type="ChEBI" id="CHEBI:456215"/>
        <dbReference type="EC" id="6.1.1.3"/>
    </reaction>
</comment>
<evidence type="ECO:0000256" key="3">
    <source>
        <dbReference type="ARBA" id="ARBA00022555"/>
    </source>
</evidence>
<evidence type="ECO:0000256" key="5">
    <source>
        <dbReference type="ARBA" id="ARBA00022723"/>
    </source>
</evidence>
<dbReference type="Gene3D" id="3.30.980.10">
    <property type="entry name" value="Threonyl-trna Synthetase, Chain A, domain 2"/>
    <property type="match status" value="1"/>
</dbReference>
<keyword evidence="5 13" id="KW-0479">Metal-binding</keyword>
<dbReference type="Gene3D" id="3.30.54.20">
    <property type="match status" value="1"/>
</dbReference>
<dbReference type="CDD" id="cd01667">
    <property type="entry name" value="TGS_ThrRS"/>
    <property type="match status" value="1"/>
</dbReference>
<dbReference type="InterPro" id="IPR045864">
    <property type="entry name" value="aa-tRNA-synth_II/BPL/LPL"/>
</dbReference>
<evidence type="ECO:0000256" key="11">
    <source>
        <dbReference type="ARBA" id="ARBA00023146"/>
    </source>
</evidence>
<feature type="domain" description="Aminoacyl-transfer RNA synthetases class-II family profile" evidence="14">
    <location>
        <begin position="243"/>
        <end position="535"/>
    </location>
</feature>
<dbReference type="InterPro" id="IPR006195">
    <property type="entry name" value="aa-tRNA-synth_II"/>
</dbReference>
<dbReference type="InterPro" id="IPR036621">
    <property type="entry name" value="Anticodon-bd_dom_sf"/>
</dbReference>
<comment type="subunit">
    <text evidence="13">Homodimer.</text>
</comment>
<dbReference type="InterPro" id="IPR012675">
    <property type="entry name" value="Beta-grasp_dom_sf"/>
</dbReference>
<keyword evidence="17" id="KW-1185">Reference proteome</keyword>
<keyword evidence="3 13" id="KW-0820">tRNA-binding</keyword>
<evidence type="ECO:0000256" key="1">
    <source>
        <dbReference type="ARBA" id="ARBA00008226"/>
    </source>
</evidence>
<dbReference type="InterPro" id="IPR047246">
    <property type="entry name" value="ThrRS_anticodon"/>
</dbReference>
<comment type="subcellular location">
    <subcellularLocation>
        <location evidence="13">Cytoplasm</location>
    </subcellularLocation>
</comment>
<dbReference type="Gene3D" id="3.40.50.800">
    <property type="entry name" value="Anticodon-binding domain"/>
    <property type="match status" value="1"/>
</dbReference>
<name>A0ABU5E9C6_9PROT</name>
<sequence length="639" mass="72103">MPTITLPDGSQRPYPAPLSGADLAASIGSGLAKAALAIKIDGKVKDLATVIDHDAKVEIVTRTHPDALELLRHDAAHVMAEAVQELYPGTQITFGPATETGFYYDFHREEPFTPEDFAKIEKRMAEIVDRNEAITREIWTRDQAVDYFKSIGETFKAEWIKEIPADEEISIYRQGKWLDLCTGPHLPSTAKLGKAFKVMKLSGAYWRGDANNPQLQRIYGTVWADDKQLKDYLTQLEEAEKRDHRRLGREMDLFHQQEEAAGAVFWHPKGWTFYRTLENYIRRRLDDAGYVEVKTPQIMDRSLWERSGHWEKFHENMFIVQDDENHVLAVKPMNCPGHVQIFRQGLTSYRDLPLRMAEFGACHRNEPSGALHGIMRVRAFTQDDAHIFCTEDQIVTETKAFCDLLRSVYRDFGFEDVRVKFSDRPEKRAGSDETWDKAEAALKGATTAAGLEFTLNPGEGAFYGPKLEFVLRDTIGRDWQCGTLQVDFVLPERLDASYVGEDGAKHRPVMLHRAIFGSMERFIGILIEHYAGKFPLWLAPLQVVVCTIVSDASPYAEKVAAALRAAGLKTELDLRNEKIAYKVREHSLAKVPVIIAVGKRDEEGGTVAIRRLGSNDQSVLPLAEAVEMLGAEAKSPLDR</sequence>
<dbReference type="Gene3D" id="3.10.20.30">
    <property type="match status" value="1"/>
</dbReference>
<feature type="domain" description="TGS" evidence="15">
    <location>
        <begin position="1"/>
        <end position="61"/>
    </location>
</feature>
<dbReference type="InterPro" id="IPR002320">
    <property type="entry name" value="Thr-tRNA-ligase_IIa"/>
</dbReference>
<dbReference type="InterPro" id="IPR012676">
    <property type="entry name" value="TGS-like"/>
</dbReference>
<dbReference type="GO" id="GO:0004829">
    <property type="term" value="F:threonine-tRNA ligase activity"/>
    <property type="evidence" value="ECO:0007669"/>
    <property type="project" value="UniProtKB-EC"/>
</dbReference>
<evidence type="ECO:0000313" key="16">
    <source>
        <dbReference type="EMBL" id="MDY0882153.1"/>
    </source>
</evidence>
<evidence type="ECO:0000256" key="4">
    <source>
        <dbReference type="ARBA" id="ARBA00022598"/>
    </source>
</evidence>
<comment type="similarity">
    <text evidence="1 13">Belongs to the class-II aminoacyl-tRNA synthetase family.</text>
</comment>
<protein>
    <recommendedName>
        <fullName evidence="13">Threonine--tRNA ligase</fullName>
        <ecNumber evidence="13">6.1.1.3</ecNumber>
    </recommendedName>
    <alternativeName>
        <fullName evidence="13">Threonyl-tRNA synthetase</fullName>
        <shortName evidence="13">ThrRS</shortName>
    </alternativeName>
</protein>
<evidence type="ECO:0000259" key="14">
    <source>
        <dbReference type="PROSITE" id="PS50862"/>
    </source>
</evidence>
<dbReference type="SUPFAM" id="SSF55186">
    <property type="entry name" value="ThrRS/AlaRS common domain"/>
    <property type="match status" value="1"/>
</dbReference>
<dbReference type="EMBL" id="JAXCLW010000001">
    <property type="protein sequence ID" value="MDY0882153.1"/>
    <property type="molecule type" value="Genomic_DNA"/>
</dbReference>
<dbReference type="Pfam" id="PF03129">
    <property type="entry name" value="HGTP_anticodon"/>
    <property type="match status" value="1"/>
</dbReference>
<dbReference type="CDD" id="cd00860">
    <property type="entry name" value="ThrRS_anticodon"/>
    <property type="match status" value="1"/>
</dbReference>
<dbReference type="SUPFAM" id="SSF55681">
    <property type="entry name" value="Class II aaRS and biotin synthetases"/>
    <property type="match status" value="1"/>
</dbReference>
<keyword evidence="4 13" id="KW-0436">Ligase</keyword>
<feature type="binding site" evidence="13">
    <location>
        <position position="335"/>
    </location>
    <ligand>
        <name>Zn(2+)</name>
        <dbReference type="ChEBI" id="CHEBI:29105"/>
        <note>catalytic</note>
    </ligand>
</feature>
<keyword evidence="11 13" id="KW-0030">Aminoacyl-tRNA synthetase</keyword>
<dbReference type="PRINTS" id="PR01047">
    <property type="entry name" value="TRNASYNTHTHR"/>
</dbReference>
<dbReference type="PROSITE" id="PS51880">
    <property type="entry name" value="TGS"/>
    <property type="match status" value="1"/>
</dbReference>
<dbReference type="PANTHER" id="PTHR11451">
    <property type="entry name" value="THREONINE-TRNA LIGASE"/>
    <property type="match status" value="1"/>
</dbReference>
<dbReference type="SMART" id="SM00863">
    <property type="entry name" value="tRNA_SAD"/>
    <property type="match status" value="1"/>
</dbReference>
<feature type="binding site" evidence="13">
    <location>
        <position position="386"/>
    </location>
    <ligand>
        <name>Zn(2+)</name>
        <dbReference type="ChEBI" id="CHEBI:29105"/>
        <note>catalytic</note>
    </ligand>
</feature>
<dbReference type="Pfam" id="PF02824">
    <property type="entry name" value="TGS"/>
    <property type="match status" value="1"/>
</dbReference>
<comment type="cofactor">
    <cofactor evidence="13">
        <name>Zn(2+)</name>
        <dbReference type="ChEBI" id="CHEBI:29105"/>
    </cofactor>
    <text evidence="13">Binds 1 zinc ion per subunit.</text>
</comment>
<evidence type="ECO:0000256" key="13">
    <source>
        <dbReference type="HAMAP-Rule" id="MF_00184"/>
    </source>
</evidence>
<gene>
    <name evidence="13 16" type="primary">thrS</name>
    <name evidence="16" type="ORF">SMD27_04815</name>
</gene>
<keyword evidence="8 13" id="KW-0067">ATP-binding</keyword>
<dbReference type="EC" id="6.1.1.3" evidence="13"/>
<evidence type="ECO:0000313" key="17">
    <source>
        <dbReference type="Proteomes" id="UP001279642"/>
    </source>
</evidence>
<dbReference type="PANTHER" id="PTHR11451:SF44">
    <property type="entry name" value="THREONINE--TRNA LIGASE, CHLOROPLASTIC_MITOCHONDRIAL 2"/>
    <property type="match status" value="1"/>
</dbReference>